<dbReference type="InterPro" id="IPR040605">
    <property type="entry name" value="Glyco_hydro2_dom5"/>
</dbReference>
<keyword evidence="2 10" id="KW-0378">Hydrolase</keyword>
<dbReference type="AlphaFoldDB" id="A0A7X9P442"/>
<sequence>MKTNNPLGFFRGMLLLGSILFCTNLFAQTTIELQQARVKLDINEQWSFYRGEKDEKVVTATSFDDSKWEKVNVPHSMKLSSNELDNCTDSSFQKTFHRYIGWYRKQLKVEANASQKVFLEFEGAHQHTKLWVNGKYVGEDMVSGFTPFHFDVTDFVHKDGKPNTIVLSVDNRLNPNIPPDGDRRDYILFSGLYRDVYLVVKNPLNITFNWEDKYAGIYITTPTVSKNNATVNIRSTVRNEQNTAVSAKVEQRIIDKDGYVIAKAIDQHKISANSDHTFQQTTGVTENLHLWSIDDPYLYRVQTLVYQDNQLMDMVENPLGVRKFEFIDGKGFVLNGTPVELIGVNKHQQYPFVGDAVANSLHRKDAEQLKETGYNVVRLAHYPHDNSFIEACDELGILLIEEAPSWIHFVEGEWFDNLELATRIMIRNHRNNPSILMWSGGLNHRGPVERLHYACKEEDPTRMTGSNGAPWTGPVHSGICDIYTPMDYQNMPVTENDFSFLCEHGSSHDALTNQFEVSKSKASANRFGVALWTAHDYFSFQKDWGMQPRRPFSFYRVPNPVNFWYKSEMTTTPMVYIGDERASRDNKVVVFSNCDEVELYNNGKLVAKQKPDDDPNRSHCNSPSYTFLLNEEKGDLKAKGFIRGVEVADFTLNKYGKAYQLKLEIEEQNTPILASGSDMRMVRAYILDKNGNHVVNNESMVSFKIEGEGILVGDAEIGANPNKAYWGTASIVLRSTLKEGTFKITAKAKGLKPATIESKTVSYNKDIRQQKIKDAFNYPIVKVDMGADDQLLQFGWNRWDGTSKSSYTLKDYNNAEVMVSAKNGELEWNTAFGLLGNQPYLAMDAVKVKGDDQLDVTFKNLPKGTYEIVTYHHSIKVLARVKGTAILEKKLNTYQIVANDSKGKRTVVHAIEPTSGTKLGNLYPAKAKFVVYSDGNGDVKLTLQNHAQDVPVVLNGFELRQVKANVSTKEL</sequence>
<dbReference type="EMBL" id="JABANE010000026">
    <property type="protein sequence ID" value="NME68639.1"/>
    <property type="molecule type" value="Genomic_DNA"/>
</dbReference>
<evidence type="ECO:0000256" key="1">
    <source>
        <dbReference type="ARBA" id="ARBA00007401"/>
    </source>
</evidence>
<feature type="chain" id="PRO_5030511256" evidence="4">
    <location>
        <begin position="28"/>
        <end position="971"/>
    </location>
</feature>
<feature type="domain" description="DUF4982" evidence="8">
    <location>
        <begin position="587"/>
        <end position="648"/>
    </location>
</feature>
<protein>
    <submittedName>
        <fullName evidence="10">Glycoside hydrolase family 2 protein</fullName>
    </submittedName>
</protein>
<dbReference type="SUPFAM" id="SSF49303">
    <property type="entry name" value="beta-Galactosidase/glucuronidase domain"/>
    <property type="match status" value="1"/>
</dbReference>
<dbReference type="Gene3D" id="3.20.20.80">
    <property type="entry name" value="Glycosidases"/>
    <property type="match status" value="1"/>
</dbReference>
<feature type="domain" description="Glycosyl hydrolases family 2 sugar binding" evidence="7">
    <location>
        <begin position="41"/>
        <end position="200"/>
    </location>
</feature>
<keyword evidence="4" id="KW-0732">Signal</keyword>
<dbReference type="Pfam" id="PF16355">
    <property type="entry name" value="DUF4982"/>
    <property type="match status" value="1"/>
</dbReference>
<dbReference type="Gene3D" id="2.60.40.10">
    <property type="entry name" value="Immunoglobulins"/>
    <property type="match status" value="3"/>
</dbReference>
<dbReference type="InterPro" id="IPR008964">
    <property type="entry name" value="Invasin/intimin_cell_adhesion"/>
</dbReference>
<reference evidence="10 11" key="1">
    <citation type="submission" date="2020-04" db="EMBL/GenBank/DDBJ databases">
        <title>Flammeovirga sp. SR4, a novel species isolated from seawater.</title>
        <authorList>
            <person name="Wang X."/>
        </authorList>
    </citation>
    <scope>NUCLEOTIDE SEQUENCE [LARGE SCALE GENOMIC DNA]</scope>
    <source>
        <strain evidence="10 11">ATCC 23126</strain>
    </source>
</reference>
<dbReference type="InterPro" id="IPR006101">
    <property type="entry name" value="Glyco_hydro_2"/>
</dbReference>
<dbReference type="SUPFAM" id="SSF51445">
    <property type="entry name" value="(Trans)glycosidases"/>
    <property type="match status" value="1"/>
</dbReference>
<feature type="domain" description="Glycoside hydrolase family 2 catalytic" evidence="6">
    <location>
        <begin position="328"/>
        <end position="493"/>
    </location>
</feature>
<evidence type="ECO:0000256" key="3">
    <source>
        <dbReference type="ARBA" id="ARBA00023295"/>
    </source>
</evidence>
<dbReference type="InterPro" id="IPR006104">
    <property type="entry name" value="Glyco_hydro_2_N"/>
</dbReference>
<keyword evidence="11" id="KW-1185">Reference proteome</keyword>
<evidence type="ECO:0000313" key="11">
    <source>
        <dbReference type="Proteomes" id="UP000576082"/>
    </source>
</evidence>
<dbReference type="InterPro" id="IPR017853">
    <property type="entry name" value="GH"/>
</dbReference>
<comment type="caution">
    <text evidence="10">The sequence shown here is derived from an EMBL/GenBank/DDBJ whole genome shotgun (WGS) entry which is preliminary data.</text>
</comment>
<dbReference type="GO" id="GO:0005975">
    <property type="term" value="P:carbohydrate metabolic process"/>
    <property type="evidence" value="ECO:0007669"/>
    <property type="project" value="InterPro"/>
</dbReference>
<evidence type="ECO:0000259" key="6">
    <source>
        <dbReference type="Pfam" id="PF02836"/>
    </source>
</evidence>
<evidence type="ECO:0000256" key="4">
    <source>
        <dbReference type="SAM" id="SignalP"/>
    </source>
</evidence>
<dbReference type="GO" id="GO:0004553">
    <property type="term" value="F:hydrolase activity, hydrolyzing O-glycosyl compounds"/>
    <property type="evidence" value="ECO:0007669"/>
    <property type="project" value="InterPro"/>
</dbReference>
<dbReference type="RefSeq" id="WP_169656940.1">
    <property type="nucleotide sequence ID" value="NZ_JABANE010000026.1"/>
</dbReference>
<dbReference type="Proteomes" id="UP000576082">
    <property type="component" value="Unassembled WGS sequence"/>
</dbReference>
<gene>
    <name evidence="10" type="ORF">HHU12_11765</name>
</gene>
<name>A0A7X9P442_9BACT</name>
<dbReference type="Gene3D" id="2.60.120.260">
    <property type="entry name" value="Galactose-binding domain-like"/>
    <property type="match status" value="1"/>
</dbReference>
<dbReference type="Pfam" id="PF18565">
    <property type="entry name" value="Glyco_hydro2_C5"/>
    <property type="match status" value="1"/>
</dbReference>
<evidence type="ECO:0000259" key="5">
    <source>
        <dbReference type="Pfam" id="PF00703"/>
    </source>
</evidence>
<dbReference type="PANTHER" id="PTHR42732:SF1">
    <property type="entry name" value="BETA-MANNOSIDASE"/>
    <property type="match status" value="1"/>
</dbReference>
<dbReference type="PRINTS" id="PR00132">
    <property type="entry name" value="GLHYDRLASE2"/>
</dbReference>
<keyword evidence="3" id="KW-0326">Glycosidase</keyword>
<feature type="signal peptide" evidence="4">
    <location>
        <begin position="1"/>
        <end position="27"/>
    </location>
</feature>
<accession>A0A7X9P442</accession>
<feature type="domain" description="Glycoside hydrolase family 2" evidence="9">
    <location>
        <begin position="663"/>
        <end position="757"/>
    </location>
</feature>
<evidence type="ECO:0000259" key="8">
    <source>
        <dbReference type="Pfam" id="PF16355"/>
    </source>
</evidence>
<dbReference type="Pfam" id="PF02836">
    <property type="entry name" value="Glyco_hydro_2_C"/>
    <property type="match status" value="1"/>
</dbReference>
<dbReference type="PANTHER" id="PTHR42732">
    <property type="entry name" value="BETA-GALACTOSIDASE"/>
    <property type="match status" value="1"/>
</dbReference>
<dbReference type="InterPro" id="IPR006103">
    <property type="entry name" value="Glyco_hydro_2_cat"/>
</dbReference>
<evidence type="ECO:0000256" key="2">
    <source>
        <dbReference type="ARBA" id="ARBA00022801"/>
    </source>
</evidence>
<dbReference type="Pfam" id="PF00703">
    <property type="entry name" value="Glyco_hydro_2"/>
    <property type="match status" value="1"/>
</dbReference>
<dbReference type="SUPFAM" id="SSF49373">
    <property type="entry name" value="Invasin/intimin cell-adhesion fragments"/>
    <property type="match status" value="1"/>
</dbReference>
<dbReference type="Pfam" id="PF02837">
    <property type="entry name" value="Glyco_hydro_2_N"/>
    <property type="match status" value="1"/>
</dbReference>
<dbReference type="InterPro" id="IPR013783">
    <property type="entry name" value="Ig-like_fold"/>
</dbReference>
<evidence type="ECO:0000259" key="7">
    <source>
        <dbReference type="Pfam" id="PF02837"/>
    </source>
</evidence>
<dbReference type="SUPFAM" id="SSF49785">
    <property type="entry name" value="Galactose-binding domain-like"/>
    <property type="match status" value="1"/>
</dbReference>
<evidence type="ECO:0000313" key="10">
    <source>
        <dbReference type="EMBL" id="NME68639.1"/>
    </source>
</evidence>
<dbReference type="InterPro" id="IPR051913">
    <property type="entry name" value="GH2_Domain-Containing"/>
</dbReference>
<dbReference type="InterPro" id="IPR036156">
    <property type="entry name" value="Beta-gal/glucu_dom_sf"/>
</dbReference>
<evidence type="ECO:0000259" key="9">
    <source>
        <dbReference type="Pfam" id="PF18565"/>
    </source>
</evidence>
<proteinExistence type="inferred from homology"/>
<dbReference type="InterPro" id="IPR008979">
    <property type="entry name" value="Galactose-bd-like_sf"/>
</dbReference>
<dbReference type="InterPro" id="IPR032311">
    <property type="entry name" value="DUF4982"/>
</dbReference>
<feature type="domain" description="Glycoside hydrolase family 2 immunoglobulin-like beta-sandwich" evidence="5">
    <location>
        <begin position="220"/>
        <end position="322"/>
    </location>
</feature>
<organism evidence="10 11">
    <name type="scientific">Flammeovirga aprica JL-4</name>
    <dbReference type="NCBI Taxonomy" id="694437"/>
    <lineage>
        <taxon>Bacteria</taxon>
        <taxon>Pseudomonadati</taxon>
        <taxon>Bacteroidota</taxon>
        <taxon>Cytophagia</taxon>
        <taxon>Cytophagales</taxon>
        <taxon>Flammeovirgaceae</taxon>
        <taxon>Flammeovirga</taxon>
    </lineage>
</organism>
<dbReference type="InterPro" id="IPR006102">
    <property type="entry name" value="Ig-like_GH2"/>
</dbReference>
<comment type="similarity">
    <text evidence="1">Belongs to the glycosyl hydrolase 2 family.</text>
</comment>